<protein>
    <submittedName>
        <fullName evidence="1">Uncharacterized protein</fullName>
    </submittedName>
</protein>
<dbReference type="PANTHER" id="PTHR10241:SF25">
    <property type="entry name" value="TOMOSYN, ISOFORM C"/>
    <property type="match status" value="1"/>
</dbReference>
<gene>
    <name evidence="1" type="ORF">PHPALM_15862</name>
</gene>
<accession>A0A2P4XR74</accession>
<dbReference type="OrthoDB" id="19944at2759"/>
<reference evidence="1 2" key="1">
    <citation type="journal article" date="2017" name="Genome Biol. Evol.">
        <title>Phytophthora megakarya and P. palmivora, closely related causal agents of cacao black pod rot, underwent increases in genome sizes and gene numbers by different mechanisms.</title>
        <authorList>
            <person name="Ali S.S."/>
            <person name="Shao J."/>
            <person name="Lary D.J."/>
            <person name="Kronmiller B."/>
            <person name="Shen D."/>
            <person name="Strem M.D."/>
            <person name="Amoako-Attah I."/>
            <person name="Akrofi A.Y."/>
            <person name="Begoude B.A."/>
            <person name="Ten Hoopen G.M."/>
            <person name="Coulibaly K."/>
            <person name="Kebe B.I."/>
            <person name="Melnick R.L."/>
            <person name="Guiltinan M.J."/>
            <person name="Tyler B.M."/>
            <person name="Meinhardt L.W."/>
            <person name="Bailey B.A."/>
        </authorList>
    </citation>
    <scope>NUCLEOTIDE SEQUENCE [LARGE SCALE GENOMIC DNA]</scope>
    <source>
        <strain evidence="2">sbr112.9</strain>
    </source>
</reference>
<dbReference type="PANTHER" id="PTHR10241">
    <property type="entry name" value="LETHAL 2 GIANT LARVAE PROTEIN"/>
    <property type="match status" value="1"/>
</dbReference>
<dbReference type="GO" id="GO:0005096">
    <property type="term" value="F:GTPase activator activity"/>
    <property type="evidence" value="ECO:0007669"/>
    <property type="project" value="TreeGrafter"/>
</dbReference>
<dbReference type="GO" id="GO:0045159">
    <property type="term" value="F:myosin II binding"/>
    <property type="evidence" value="ECO:0007669"/>
    <property type="project" value="TreeGrafter"/>
</dbReference>
<dbReference type="SUPFAM" id="SSF50978">
    <property type="entry name" value="WD40 repeat-like"/>
    <property type="match status" value="1"/>
</dbReference>
<evidence type="ECO:0000313" key="2">
    <source>
        <dbReference type="Proteomes" id="UP000237271"/>
    </source>
</evidence>
<comment type="caution">
    <text evidence="1">The sequence shown here is derived from an EMBL/GenBank/DDBJ whole genome shotgun (WGS) entry which is preliminary data.</text>
</comment>
<proteinExistence type="predicted"/>
<evidence type="ECO:0000313" key="1">
    <source>
        <dbReference type="EMBL" id="POM68027.1"/>
    </source>
</evidence>
<sequence length="746" mass="80610">MGNKASHATASQQALNALLSRPSALQASMFDLHATAHHGVPSNAKVLAFCGLQGILAVGTASGAVKLYGGDGLEFLLDGPESASHLAVGVTHLKFTARQRLVVGYTDSSMRVFDLASGAMICSISDAWTTSVLTSLETISYANFPFFFVATDDGDIHVVHEETGRVSTYVIRPQDLSVPNAEGVTAMASHPRDANLLLIAYDTCPVVLMWDFAKRKVVREFMLSGKTHKLVSPQSSLTPSESSSADGECAFNSPQSLSWHSSGKRFVAGYKHGGFAVFRTDKSHGLYRHVAGATPSDQTTSVKQIKWVSAPPTSRHAALPGAIVFSDGRSDPSESNLLTIIYPPNDGRSSDDTLTDLFKVEKLTWLISTMESVNRAEIAAFEAAQDQVDYSAKVAPLSLILLSGNPLDGCLPTVSVQCLPCFVKLCDNDKEEWEWRMDRLPEPMIIPPLLQLRRGSGKLEMFHVQSATKMGEILVDPEKVTSLSSIIMVDGDGKCIEIPGQKWSEQAKVVVEDGNTKRPCADSTHNADEVDVSSFDSELVVEKPASNDTGFLDDPATVPRAADMAMGPKEIPAQPLASIELHGPVLATSVVRIPVSEGIENCLAVIDQSNRVYILTLLSLKPIWEVECNRFGFGLGRSSLVDGILSDISYGAELVVANAFGEIERFSLFAESTAMENAMLERMSIKTRLHHPERVAVFDQAASLSAIDSGKKRGIAADAGKMFKKLVLSVTHDATDLNKEFLFSTY</sequence>
<dbReference type="GO" id="GO:0019905">
    <property type="term" value="F:syntaxin binding"/>
    <property type="evidence" value="ECO:0007669"/>
    <property type="project" value="TreeGrafter"/>
</dbReference>
<keyword evidence="2" id="KW-1185">Reference proteome</keyword>
<dbReference type="InterPro" id="IPR015943">
    <property type="entry name" value="WD40/YVTN_repeat-like_dom_sf"/>
</dbReference>
<dbReference type="GO" id="GO:0005737">
    <property type="term" value="C:cytoplasm"/>
    <property type="evidence" value="ECO:0007669"/>
    <property type="project" value="TreeGrafter"/>
</dbReference>
<dbReference type="InterPro" id="IPR036322">
    <property type="entry name" value="WD40_repeat_dom_sf"/>
</dbReference>
<organism evidence="1 2">
    <name type="scientific">Phytophthora palmivora</name>
    <dbReference type="NCBI Taxonomy" id="4796"/>
    <lineage>
        <taxon>Eukaryota</taxon>
        <taxon>Sar</taxon>
        <taxon>Stramenopiles</taxon>
        <taxon>Oomycota</taxon>
        <taxon>Peronosporomycetes</taxon>
        <taxon>Peronosporales</taxon>
        <taxon>Peronosporaceae</taxon>
        <taxon>Phytophthora</taxon>
    </lineage>
</organism>
<dbReference type="GO" id="GO:0006887">
    <property type="term" value="P:exocytosis"/>
    <property type="evidence" value="ECO:0007669"/>
    <property type="project" value="TreeGrafter"/>
</dbReference>
<dbReference type="GO" id="GO:0005886">
    <property type="term" value="C:plasma membrane"/>
    <property type="evidence" value="ECO:0007669"/>
    <property type="project" value="TreeGrafter"/>
</dbReference>
<dbReference type="AlphaFoldDB" id="A0A2P4XR74"/>
<dbReference type="Gene3D" id="2.130.10.10">
    <property type="entry name" value="YVTN repeat-like/Quinoprotein amine dehydrogenase"/>
    <property type="match status" value="1"/>
</dbReference>
<feature type="non-terminal residue" evidence="1">
    <location>
        <position position="746"/>
    </location>
</feature>
<dbReference type="Proteomes" id="UP000237271">
    <property type="component" value="Unassembled WGS sequence"/>
</dbReference>
<name>A0A2P4XR74_9STRA</name>
<dbReference type="EMBL" id="NCKW01008453">
    <property type="protein sequence ID" value="POM68027.1"/>
    <property type="molecule type" value="Genomic_DNA"/>
</dbReference>
<dbReference type="GO" id="GO:0006893">
    <property type="term" value="P:Golgi to plasma membrane transport"/>
    <property type="evidence" value="ECO:0007669"/>
    <property type="project" value="TreeGrafter"/>
</dbReference>